<evidence type="ECO:0000313" key="2">
    <source>
        <dbReference type="EMBL" id="MBB4699096.1"/>
    </source>
</evidence>
<reference evidence="2 3" key="1">
    <citation type="submission" date="2020-08" db="EMBL/GenBank/DDBJ databases">
        <title>Sequencing the genomes of 1000 actinobacteria strains.</title>
        <authorList>
            <person name="Klenk H.-P."/>
        </authorList>
    </citation>
    <scope>NUCLEOTIDE SEQUENCE [LARGE SCALE GENOMIC DNA]</scope>
    <source>
        <strain evidence="2 3">DSM 45784</strain>
    </source>
</reference>
<dbReference type="InterPro" id="IPR002938">
    <property type="entry name" value="FAD-bd"/>
</dbReference>
<dbReference type="EMBL" id="JACHND010000001">
    <property type="protein sequence ID" value="MBB4699096.1"/>
    <property type="molecule type" value="Genomic_DNA"/>
</dbReference>
<dbReference type="Proteomes" id="UP000542210">
    <property type="component" value="Unassembled WGS sequence"/>
</dbReference>
<feature type="domain" description="FAD-binding" evidence="1">
    <location>
        <begin position="2"/>
        <end position="350"/>
    </location>
</feature>
<dbReference type="Pfam" id="PF01494">
    <property type="entry name" value="FAD_binding_3"/>
    <property type="match status" value="1"/>
</dbReference>
<dbReference type="InterPro" id="IPR051704">
    <property type="entry name" value="FAD_aromatic-hydroxylase"/>
</dbReference>
<dbReference type="Gene3D" id="3.50.50.60">
    <property type="entry name" value="FAD/NAD(P)-binding domain"/>
    <property type="match status" value="1"/>
</dbReference>
<dbReference type="PRINTS" id="PR00420">
    <property type="entry name" value="RNGMNOXGNASE"/>
</dbReference>
<evidence type="ECO:0000313" key="3">
    <source>
        <dbReference type="Proteomes" id="UP000542210"/>
    </source>
</evidence>
<accession>A0A7W7D561</accession>
<sequence>MKVVVCGAGIAGLALAWRLRSHGAEVVLVEKASGPRAEGYMLDFFGPGYDAAEAMGVLPRIRELGYRVDEMTYHDHNGRTRSRMAYAQLAKVVRGRLTSVTRPDLERALREGLPAGIDVRYATTITRIDDRPDGVTLTLTGGGTRPAGSHADGVTPSGVDVIDADLLVGADGVHSWVRAQVFGPEREHLRYLGFHTAAYTFHDPDVHARVAGRFSLTDTVDRQMGFYGLRDGRVAVFAVHRAADPAPPADPRAALREEYRTLGWVVPRALAACPPPDEVYYDQVAQIDMPAWSRGRVALVGDAAYAVSLLAGQGASLGIAGACLLADLLAADSPVETALRAYEQALRPVIADKQRVARDGARWFVPATTGRLRLRRAALKLSHLPLVNRAVATTIAGKPTTLTDL</sequence>
<protein>
    <submittedName>
        <fullName evidence="2">2-polyprenyl-6-methoxyphenol hydroxylase-like FAD-dependent oxidoreductase</fullName>
    </submittedName>
</protein>
<organism evidence="2 3">
    <name type="scientific">Sphaerisporangium siamense</name>
    <dbReference type="NCBI Taxonomy" id="795645"/>
    <lineage>
        <taxon>Bacteria</taxon>
        <taxon>Bacillati</taxon>
        <taxon>Actinomycetota</taxon>
        <taxon>Actinomycetes</taxon>
        <taxon>Streptosporangiales</taxon>
        <taxon>Streptosporangiaceae</taxon>
        <taxon>Sphaerisporangium</taxon>
    </lineage>
</organism>
<evidence type="ECO:0000259" key="1">
    <source>
        <dbReference type="Pfam" id="PF01494"/>
    </source>
</evidence>
<dbReference type="PANTHER" id="PTHR46865">
    <property type="entry name" value="OXIDOREDUCTASE-RELATED"/>
    <property type="match status" value="1"/>
</dbReference>
<gene>
    <name evidence="2" type="ORF">BJ982_000640</name>
</gene>
<dbReference type="InterPro" id="IPR036188">
    <property type="entry name" value="FAD/NAD-bd_sf"/>
</dbReference>
<keyword evidence="3" id="KW-1185">Reference proteome</keyword>
<proteinExistence type="predicted"/>
<name>A0A7W7D561_9ACTN</name>
<dbReference type="PANTHER" id="PTHR46865:SF8">
    <property type="entry name" value="POSSIBLE OXIDOREDUCTASE"/>
    <property type="match status" value="1"/>
</dbReference>
<dbReference type="GO" id="GO:0071949">
    <property type="term" value="F:FAD binding"/>
    <property type="evidence" value="ECO:0007669"/>
    <property type="project" value="InterPro"/>
</dbReference>
<dbReference type="SUPFAM" id="SSF51905">
    <property type="entry name" value="FAD/NAD(P)-binding domain"/>
    <property type="match status" value="1"/>
</dbReference>
<dbReference type="RefSeq" id="WP_184876386.1">
    <property type="nucleotide sequence ID" value="NZ_BOOV01000022.1"/>
</dbReference>
<dbReference type="Gene3D" id="3.30.9.10">
    <property type="entry name" value="D-Amino Acid Oxidase, subunit A, domain 2"/>
    <property type="match status" value="1"/>
</dbReference>
<comment type="caution">
    <text evidence="2">The sequence shown here is derived from an EMBL/GenBank/DDBJ whole genome shotgun (WGS) entry which is preliminary data.</text>
</comment>
<dbReference type="AlphaFoldDB" id="A0A7W7D561"/>